<proteinExistence type="predicted"/>
<dbReference type="OrthoDB" id="1655185at2"/>
<organism evidence="1 2">
    <name type="scientific">Halobacillus alkaliphilus</name>
    <dbReference type="NCBI Taxonomy" id="396056"/>
    <lineage>
        <taxon>Bacteria</taxon>
        <taxon>Bacillati</taxon>
        <taxon>Bacillota</taxon>
        <taxon>Bacilli</taxon>
        <taxon>Bacillales</taxon>
        <taxon>Bacillaceae</taxon>
        <taxon>Halobacillus</taxon>
    </lineage>
</organism>
<dbReference type="EMBL" id="FOOG01000050">
    <property type="protein sequence ID" value="SFG51150.1"/>
    <property type="molecule type" value="Genomic_DNA"/>
</dbReference>
<reference evidence="2" key="1">
    <citation type="submission" date="2016-10" db="EMBL/GenBank/DDBJ databases">
        <authorList>
            <person name="Varghese N."/>
            <person name="Submissions S."/>
        </authorList>
    </citation>
    <scope>NUCLEOTIDE SEQUENCE [LARGE SCALE GENOMIC DNA]</scope>
    <source>
        <strain evidence="2">FP5</strain>
    </source>
</reference>
<evidence type="ECO:0000313" key="2">
    <source>
        <dbReference type="Proteomes" id="UP000198897"/>
    </source>
</evidence>
<evidence type="ECO:0000313" key="1">
    <source>
        <dbReference type="EMBL" id="SFG51150.1"/>
    </source>
</evidence>
<accession>A0A1I2SEK8</accession>
<keyword evidence="1" id="KW-0946">Virion</keyword>
<dbReference type="Pfam" id="PF10612">
    <property type="entry name" value="Spore-coat_CotZ"/>
    <property type="match status" value="1"/>
</dbReference>
<dbReference type="RefSeq" id="WP_089754253.1">
    <property type="nucleotide sequence ID" value="NZ_FOOG01000050.1"/>
</dbReference>
<keyword evidence="1" id="KW-0167">Capsid protein</keyword>
<dbReference type="InterPro" id="IPR019593">
    <property type="entry name" value="Spore_coat_protein_Z/Y"/>
</dbReference>
<keyword evidence="2" id="KW-1185">Reference proteome</keyword>
<dbReference type="AlphaFoldDB" id="A0A1I2SEK8"/>
<name>A0A1I2SEK8_9BACI</name>
<gene>
    <name evidence="1" type="ORF">SAMN05216353_15012</name>
</gene>
<dbReference type="Proteomes" id="UP000198897">
    <property type="component" value="Unassembled WGS sequence"/>
</dbReference>
<protein>
    <submittedName>
        <fullName evidence="1">Spore coat protein Z</fullName>
    </submittedName>
</protein>
<sequence length="174" mass="19128">MSYPSKKGNCVRDILEKILDAQAEVAMADECDVSCEQSIRDLVGPATGGNGDTTIPFILYCEDCKPFFASGIKKINGTFYCVETPIFKAIKFTDDKRNCIKLELLKPDNNHSSWSKHCSKKDVCDLVNGVTEFKSTGICMTFDLDCICGITCLDTTTPVPVTEADFTHGHVHEG</sequence>